<dbReference type="InterPro" id="IPR011990">
    <property type="entry name" value="TPR-like_helical_dom_sf"/>
</dbReference>
<keyword evidence="3" id="KW-1185">Reference proteome</keyword>
<gene>
    <name evidence="2" type="ORF">N6H18_18010</name>
</gene>
<evidence type="ECO:0000313" key="3">
    <source>
        <dbReference type="Proteomes" id="UP001065174"/>
    </source>
</evidence>
<sequence>MTKKQNILFNFILIVSGLFITPSLTAQDLENKSSLSQADSLFKERKYTESFEIYHQILENEGQASPQMLMKMAYIKEGLGNYSQALLYLNKYYLLTSNKNARTKMQDIAEEHTLEGYEVTDTDFFKGLVNRNYFLVNISILAIALLLFVVVVYRKFWSKTNAYPYAISMCVLLIVFFFVSNFQLSPEQVIVTHDHAYLMDGPSSGSDLVEVIQKGHRLTVVTEDDVWCKVMWRDTEVYVKQSMVEKVI</sequence>
<dbReference type="EMBL" id="CP106679">
    <property type="protein sequence ID" value="UXP32238.1"/>
    <property type="molecule type" value="Genomic_DNA"/>
</dbReference>
<dbReference type="Gene3D" id="2.30.30.40">
    <property type="entry name" value="SH3 Domains"/>
    <property type="match status" value="1"/>
</dbReference>
<feature type="transmembrane region" description="Helical" evidence="1">
    <location>
        <begin position="133"/>
        <end position="153"/>
    </location>
</feature>
<dbReference type="Gene3D" id="1.25.40.10">
    <property type="entry name" value="Tetratricopeptide repeat domain"/>
    <property type="match status" value="1"/>
</dbReference>
<evidence type="ECO:0000313" key="2">
    <source>
        <dbReference type="EMBL" id="UXP32238.1"/>
    </source>
</evidence>
<protein>
    <recommendedName>
        <fullName evidence="4">SH3 domain-containing protein</fullName>
    </recommendedName>
</protein>
<name>A0ABY6CNY9_9BACT</name>
<accession>A0ABY6CNY9</accession>
<evidence type="ECO:0000256" key="1">
    <source>
        <dbReference type="SAM" id="Phobius"/>
    </source>
</evidence>
<proteinExistence type="predicted"/>
<evidence type="ECO:0008006" key="4">
    <source>
        <dbReference type="Google" id="ProtNLM"/>
    </source>
</evidence>
<dbReference type="RefSeq" id="WP_262309674.1">
    <property type="nucleotide sequence ID" value="NZ_CP106679.1"/>
</dbReference>
<feature type="transmembrane region" description="Helical" evidence="1">
    <location>
        <begin position="7"/>
        <end position="26"/>
    </location>
</feature>
<feature type="transmembrane region" description="Helical" evidence="1">
    <location>
        <begin position="165"/>
        <end position="184"/>
    </location>
</feature>
<dbReference type="Proteomes" id="UP001065174">
    <property type="component" value="Chromosome"/>
</dbReference>
<organism evidence="2 3">
    <name type="scientific">Reichenbachiella agarivorans</name>
    <dbReference type="NCBI Taxonomy" id="2979464"/>
    <lineage>
        <taxon>Bacteria</taxon>
        <taxon>Pseudomonadati</taxon>
        <taxon>Bacteroidota</taxon>
        <taxon>Cytophagia</taxon>
        <taxon>Cytophagales</taxon>
        <taxon>Reichenbachiellaceae</taxon>
        <taxon>Reichenbachiella</taxon>
    </lineage>
</organism>
<keyword evidence="1" id="KW-0472">Membrane</keyword>
<reference evidence="2" key="1">
    <citation type="submission" date="2022-09" db="EMBL/GenBank/DDBJ databases">
        <title>Comparative genomics and taxonomic characterization of three novel marine species of genus Reichenbachiella exhibiting antioxidant and polysaccharide degradation activities.</title>
        <authorList>
            <person name="Muhammad N."/>
            <person name="Lee Y.-J."/>
            <person name="Ko J."/>
            <person name="Kim S.-G."/>
        </authorList>
    </citation>
    <scope>NUCLEOTIDE SEQUENCE</scope>
    <source>
        <strain evidence="2">BKB1-1</strain>
    </source>
</reference>
<keyword evidence="1" id="KW-0812">Transmembrane</keyword>
<keyword evidence="1" id="KW-1133">Transmembrane helix</keyword>